<sequence>MDRPEDDARARPPLFVTRKFPPSVGGMETLAAGVWRTLRAGVPGARLVAHGGSNRALPRWLPRAVATTAALAARREVGLVLSGDAVVHAALSPVLRALRVPHATMVMGLDVTYDSALYRATVLPWLRRAPLVVAISAATADAAVAAGVPRERVRVLRLGVEVPDLGPQDRAAARRALLDDLGLGDDAVLLLTLGRLVRRKGVRWFVEEVLPALPPQVVHLVAGDGEERGAVLDAAARAGVGDRVRLLGRVDDATRERLLRGADAFVQPNVRVPGDMEGFGLVTVEAAVRGTPVVASALEGVLDAVVDGETGTLVPPEDAAAWRAALLPRVAGPAARAALAGEGARQAAATRARYGEEAMGAELAALLGLRPGAPSA</sequence>
<dbReference type="Proteomes" id="UP000265614">
    <property type="component" value="Unassembled WGS sequence"/>
</dbReference>
<reference evidence="4 5" key="1">
    <citation type="submission" date="2018-09" db="EMBL/GenBank/DDBJ databases">
        <title>YIM 75000 draft genome.</title>
        <authorList>
            <person name="Tang S."/>
            <person name="Feng Y."/>
        </authorList>
    </citation>
    <scope>NUCLEOTIDE SEQUENCE [LARGE SCALE GENOMIC DNA]</scope>
    <source>
        <strain evidence="4 5">YIM 75000</strain>
    </source>
</reference>
<dbReference type="Pfam" id="PF13692">
    <property type="entry name" value="Glyco_trans_1_4"/>
    <property type="match status" value="1"/>
</dbReference>
<organism evidence="4 5">
    <name type="scientific">Vallicoccus soli</name>
    <dbReference type="NCBI Taxonomy" id="2339232"/>
    <lineage>
        <taxon>Bacteria</taxon>
        <taxon>Bacillati</taxon>
        <taxon>Actinomycetota</taxon>
        <taxon>Actinomycetes</taxon>
        <taxon>Motilibacterales</taxon>
        <taxon>Vallicoccaceae</taxon>
        <taxon>Vallicoccus</taxon>
    </lineage>
</organism>
<evidence type="ECO:0000313" key="5">
    <source>
        <dbReference type="Proteomes" id="UP000265614"/>
    </source>
</evidence>
<dbReference type="RefSeq" id="WP_119950720.1">
    <property type="nucleotide sequence ID" value="NZ_QZEZ01000005.1"/>
</dbReference>
<dbReference type="PANTHER" id="PTHR12526:SF640">
    <property type="entry name" value="COLANIC ACID BIOSYNTHESIS GLYCOSYLTRANSFERASE WCAL-RELATED"/>
    <property type="match status" value="1"/>
</dbReference>
<comment type="similarity">
    <text evidence="1">Belongs to the glycosyltransferase group 1 family. Glycosyltransferase 4 subfamily.</text>
</comment>
<dbReference type="CDD" id="cd03801">
    <property type="entry name" value="GT4_PimA-like"/>
    <property type="match status" value="1"/>
</dbReference>
<evidence type="ECO:0000256" key="2">
    <source>
        <dbReference type="ARBA" id="ARBA00022676"/>
    </source>
</evidence>
<dbReference type="GO" id="GO:0016757">
    <property type="term" value="F:glycosyltransferase activity"/>
    <property type="evidence" value="ECO:0007669"/>
    <property type="project" value="UniProtKB-KW"/>
</dbReference>
<evidence type="ECO:0000256" key="1">
    <source>
        <dbReference type="ARBA" id="ARBA00009481"/>
    </source>
</evidence>
<name>A0A3A3Z494_9ACTN</name>
<keyword evidence="5" id="KW-1185">Reference proteome</keyword>
<comment type="caution">
    <text evidence="4">The sequence shown here is derived from an EMBL/GenBank/DDBJ whole genome shotgun (WGS) entry which is preliminary data.</text>
</comment>
<dbReference type="SUPFAM" id="SSF53756">
    <property type="entry name" value="UDP-Glycosyltransferase/glycogen phosphorylase"/>
    <property type="match status" value="1"/>
</dbReference>
<dbReference type="EMBL" id="QZEZ01000005">
    <property type="protein sequence ID" value="RJK95367.1"/>
    <property type="molecule type" value="Genomic_DNA"/>
</dbReference>
<dbReference type="PANTHER" id="PTHR12526">
    <property type="entry name" value="GLYCOSYLTRANSFERASE"/>
    <property type="match status" value="1"/>
</dbReference>
<dbReference type="AlphaFoldDB" id="A0A3A3Z494"/>
<keyword evidence="3 4" id="KW-0808">Transferase</keyword>
<evidence type="ECO:0000256" key="3">
    <source>
        <dbReference type="ARBA" id="ARBA00022679"/>
    </source>
</evidence>
<dbReference type="Gene3D" id="3.40.50.2000">
    <property type="entry name" value="Glycogen Phosphorylase B"/>
    <property type="match status" value="2"/>
</dbReference>
<gene>
    <name evidence="4" type="ORF">D5H78_11930</name>
</gene>
<accession>A0A3A3Z494</accession>
<protein>
    <submittedName>
        <fullName evidence="4">Glycosyltransferase</fullName>
    </submittedName>
</protein>
<keyword evidence="2" id="KW-0328">Glycosyltransferase</keyword>
<evidence type="ECO:0000313" key="4">
    <source>
        <dbReference type="EMBL" id="RJK95367.1"/>
    </source>
</evidence>
<dbReference type="OrthoDB" id="9806887at2"/>
<proteinExistence type="inferred from homology"/>